<dbReference type="HOGENOM" id="CLU_3107575_0_0_1"/>
<dbReference type="AlphaFoldDB" id="U9TJY9"/>
<evidence type="ECO:0000313" key="1">
    <source>
        <dbReference type="EMBL" id="ESA07752.1"/>
    </source>
</evidence>
<reference evidence="1" key="1">
    <citation type="submission" date="2013-07" db="EMBL/GenBank/DDBJ databases">
        <title>The genome of an arbuscular mycorrhizal fungus provides insights into the evolution of the oldest plant symbiosis.</title>
        <authorList>
            <consortium name="DOE Joint Genome Institute"/>
            <person name="Tisserant E."/>
            <person name="Malbreil M."/>
            <person name="Kuo A."/>
            <person name="Kohler A."/>
            <person name="Symeonidi A."/>
            <person name="Balestrini R."/>
            <person name="Charron P."/>
            <person name="Duensing N."/>
            <person name="Frei-dit-Frey N."/>
            <person name="Gianinazzi-Pearson V."/>
            <person name="Gilbert B."/>
            <person name="Handa Y."/>
            <person name="Hijri M."/>
            <person name="Kaul R."/>
            <person name="Kawaguchi M."/>
            <person name="Krajinski F."/>
            <person name="Lammers P."/>
            <person name="Lapierre D."/>
            <person name="Masclaux F.G."/>
            <person name="Murat C."/>
            <person name="Morin E."/>
            <person name="Ndikumana S."/>
            <person name="Pagni M."/>
            <person name="Petitpierre D."/>
            <person name="Requena N."/>
            <person name="Rosikiewicz P."/>
            <person name="Riley R."/>
            <person name="Saito K."/>
            <person name="San Clemente H."/>
            <person name="Shapiro H."/>
            <person name="van Tuinen D."/>
            <person name="Becard G."/>
            <person name="Bonfante P."/>
            <person name="Paszkowski U."/>
            <person name="Shachar-Hill Y."/>
            <person name="Young J.P."/>
            <person name="Sanders I.R."/>
            <person name="Henrissat B."/>
            <person name="Rensing S.A."/>
            <person name="Grigoriev I.V."/>
            <person name="Corradi N."/>
            <person name="Roux C."/>
            <person name="Martin F."/>
        </authorList>
    </citation>
    <scope>NUCLEOTIDE SEQUENCE</scope>
    <source>
        <strain evidence="1">DAOM 197198</strain>
    </source>
</reference>
<name>U9TJY9_RHIID</name>
<proteinExistence type="predicted"/>
<dbReference type="EMBL" id="KI289962">
    <property type="protein sequence ID" value="ESA07752.1"/>
    <property type="molecule type" value="Genomic_DNA"/>
</dbReference>
<protein>
    <submittedName>
        <fullName evidence="1">Uncharacterized protein</fullName>
    </submittedName>
</protein>
<accession>U9TJY9</accession>
<sequence>MIKKKKALFTKVERDVILRHVTTAVDSSGIYTTNNVYERCLNIMKCIMTVV</sequence>
<organism evidence="1">
    <name type="scientific">Rhizophagus irregularis (strain DAOM 181602 / DAOM 197198 / MUCL 43194)</name>
    <name type="common">Arbuscular mycorrhizal fungus</name>
    <name type="synonym">Glomus intraradices</name>
    <dbReference type="NCBI Taxonomy" id="747089"/>
    <lineage>
        <taxon>Eukaryota</taxon>
        <taxon>Fungi</taxon>
        <taxon>Fungi incertae sedis</taxon>
        <taxon>Mucoromycota</taxon>
        <taxon>Glomeromycotina</taxon>
        <taxon>Glomeromycetes</taxon>
        <taxon>Glomerales</taxon>
        <taxon>Glomeraceae</taxon>
        <taxon>Rhizophagus</taxon>
    </lineage>
</organism>
<gene>
    <name evidence="1" type="ORF">GLOINDRAFT_32497</name>
</gene>